<protein>
    <submittedName>
        <fullName evidence="1">Uncharacterized protein</fullName>
    </submittedName>
</protein>
<reference evidence="1 2" key="2">
    <citation type="journal article" date="2022" name="Mol. Ecol. Resour.">
        <title>The genomes of chicory, endive, great burdock and yacon provide insights into Asteraceae paleo-polyploidization history and plant inulin production.</title>
        <authorList>
            <person name="Fan W."/>
            <person name="Wang S."/>
            <person name="Wang H."/>
            <person name="Wang A."/>
            <person name="Jiang F."/>
            <person name="Liu H."/>
            <person name="Zhao H."/>
            <person name="Xu D."/>
            <person name="Zhang Y."/>
        </authorList>
    </citation>
    <scope>NUCLEOTIDE SEQUENCE [LARGE SCALE GENOMIC DNA]</scope>
    <source>
        <strain evidence="2">cv. Niubang</strain>
    </source>
</reference>
<comment type="caution">
    <text evidence="1">The sequence shown here is derived from an EMBL/GenBank/DDBJ whole genome shotgun (WGS) entry which is preliminary data.</text>
</comment>
<dbReference type="Proteomes" id="UP001055879">
    <property type="component" value="Linkage Group LG06"/>
</dbReference>
<sequence>MGILSKEGYIYIIITLVFLFPPVTDLLLPQLLFISPFATPLLPQIDNNLLDNSLNFCSFFTLLIRFSFFSYGFCSHGIGLFSIDFVLTGLRNSGFFISKV</sequence>
<proteinExistence type="predicted"/>
<accession>A0ACB9BD01</accession>
<evidence type="ECO:0000313" key="2">
    <source>
        <dbReference type="Proteomes" id="UP001055879"/>
    </source>
</evidence>
<evidence type="ECO:0000313" key="1">
    <source>
        <dbReference type="EMBL" id="KAI3719656.1"/>
    </source>
</evidence>
<gene>
    <name evidence="1" type="ORF">L6452_20558</name>
</gene>
<organism evidence="1 2">
    <name type="scientific">Arctium lappa</name>
    <name type="common">Greater burdock</name>
    <name type="synonym">Lappa major</name>
    <dbReference type="NCBI Taxonomy" id="4217"/>
    <lineage>
        <taxon>Eukaryota</taxon>
        <taxon>Viridiplantae</taxon>
        <taxon>Streptophyta</taxon>
        <taxon>Embryophyta</taxon>
        <taxon>Tracheophyta</taxon>
        <taxon>Spermatophyta</taxon>
        <taxon>Magnoliopsida</taxon>
        <taxon>eudicotyledons</taxon>
        <taxon>Gunneridae</taxon>
        <taxon>Pentapetalae</taxon>
        <taxon>asterids</taxon>
        <taxon>campanulids</taxon>
        <taxon>Asterales</taxon>
        <taxon>Asteraceae</taxon>
        <taxon>Carduoideae</taxon>
        <taxon>Cardueae</taxon>
        <taxon>Arctiinae</taxon>
        <taxon>Arctium</taxon>
    </lineage>
</organism>
<name>A0ACB9BD01_ARCLA</name>
<dbReference type="EMBL" id="CM042052">
    <property type="protein sequence ID" value="KAI3719656.1"/>
    <property type="molecule type" value="Genomic_DNA"/>
</dbReference>
<reference evidence="2" key="1">
    <citation type="journal article" date="2022" name="Mol. Ecol. Resour.">
        <title>The genomes of chicory, endive, great burdock and yacon provide insights into Asteraceae palaeo-polyploidization history and plant inulin production.</title>
        <authorList>
            <person name="Fan W."/>
            <person name="Wang S."/>
            <person name="Wang H."/>
            <person name="Wang A."/>
            <person name="Jiang F."/>
            <person name="Liu H."/>
            <person name="Zhao H."/>
            <person name="Xu D."/>
            <person name="Zhang Y."/>
        </authorList>
    </citation>
    <scope>NUCLEOTIDE SEQUENCE [LARGE SCALE GENOMIC DNA]</scope>
    <source>
        <strain evidence="2">cv. Niubang</strain>
    </source>
</reference>
<keyword evidence="2" id="KW-1185">Reference proteome</keyword>